<reference evidence="2" key="1">
    <citation type="submission" date="2022-11" db="EMBL/GenBank/DDBJ databases">
        <title>Genome Resource of Sclerotinia nivalis Strain SnTB1, a Plant Pathogen Isolated from American Ginseng.</title>
        <authorList>
            <person name="Fan S."/>
        </authorList>
    </citation>
    <scope>NUCLEOTIDE SEQUENCE</scope>
    <source>
        <strain evidence="2">SnTB1</strain>
    </source>
</reference>
<gene>
    <name evidence="2" type="ORF">OCU04_009688</name>
</gene>
<keyword evidence="3" id="KW-1185">Reference proteome</keyword>
<dbReference type="Proteomes" id="UP001152300">
    <property type="component" value="Unassembled WGS sequence"/>
</dbReference>
<evidence type="ECO:0000313" key="3">
    <source>
        <dbReference type="Proteomes" id="UP001152300"/>
    </source>
</evidence>
<proteinExistence type="predicted"/>
<sequence>MRPFHQRFIANSHANLASATWHIKYINDFWGQFSSSKYLRYCSLSFQTGRLFITPGSILFLFLCITIMPFCPLNVSELPITTLEPSPRVVNVERYMESRPDVYIARKTMAPLDAVVTCLWLIDPRILHQFLNRRLPLFIFQIKRNDPDDANMRWETSVMRQKISNCLHIILLEVTLLEMDEHEKWNPTTTKLHYITDGHILRFELHDENSTQMLDEIPICPTKANPEARLNNMTQVEKVLLYVTVSIIENECGVDPPEGDPPKYFFIWDGKWKMPDNLIICPRIHSRDSKPLIDHYEEEYLKSREMAMKALSVFDVRLLPLSRRCICEAPAVKFSIDKMEMDNVRMKMKNFVRSDRSEDDFRYKGGVYHCTRLTALD</sequence>
<accession>A0A9X0AGF2</accession>
<keyword evidence="1" id="KW-0472">Membrane</keyword>
<feature type="transmembrane region" description="Helical" evidence="1">
    <location>
        <begin position="51"/>
        <end position="70"/>
    </location>
</feature>
<dbReference type="OrthoDB" id="3487438at2759"/>
<name>A0A9X0AGF2_9HELO</name>
<organism evidence="2 3">
    <name type="scientific">Sclerotinia nivalis</name>
    <dbReference type="NCBI Taxonomy" id="352851"/>
    <lineage>
        <taxon>Eukaryota</taxon>
        <taxon>Fungi</taxon>
        <taxon>Dikarya</taxon>
        <taxon>Ascomycota</taxon>
        <taxon>Pezizomycotina</taxon>
        <taxon>Leotiomycetes</taxon>
        <taxon>Helotiales</taxon>
        <taxon>Sclerotiniaceae</taxon>
        <taxon>Sclerotinia</taxon>
    </lineage>
</organism>
<comment type="caution">
    <text evidence="2">The sequence shown here is derived from an EMBL/GenBank/DDBJ whole genome shotgun (WGS) entry which is preliminary data.</text>
</comment>
<dbReference type="AlphaFoldDB" id="A0A9X0AGF2"/>
<keyword evidence="1" id="KW-0812">Transmembrane</keyword>
<evidence type="ECO:0000313" key="2">
    <source>
        <dbReference type="EMBL" id="KAJ8061899.1"/>
    </source>
</evidence>
<protein>
    <submittedName>
        <fullName evidence="2">Uncharacterized protein</fullName>
    </submittedName>
</protein>
<evidence type="ECO:0000256" key="1">
    <source>
        <dbReference type="SAM" id="Phobius"/>
    </source>
</evidence>
<dbReference type="EMBL" id="JAPEIS010000011">
    <property type="protein sequence ID" value="KAJ8061899.1"/>
    <property type="molecule type" value="Genomic_DNA"/>
</dbReference>
<keyword evidence="1" id="KW-1133">Transmembrane helix</keyword>